<feature type="transmembrane region" description="Helical" evidence="1">
    <location>
        <begin position="337"/>
        <end position="355"/>
    </location>
</feature>
<protein>
    <submittedName>
        <fullName evidence="2">Uncharacterized protein</fullName>
    </submittedName>
</protein>
<feature type="transmembrane region" description="Helical" evidence="1">
    <location>
        <begin position="289"/>
        <end position="308"/>
    </location>
</feature>
<keyword evidence="1" id="KW-1133">Transmembrane helix</keyword>
<keyword evidence="1" id="KW-0472">Membrane</keyword>
<proteinExistence type="predicted"/>
<gene>
    <name evidence="2" type="ORF">LCGC14_1207580</name>
</gene>
<organism evidence="2">
    <name type="scientific">marine sediment metagenome</name>
    <dbReference type="NCBI Taxonomy" id="412755"/>
    <lineage>
        <taxon>unclassified sequences</taxon>
        <taxon>metagenomes</taxon>
        <taxon>ecological metagenomes</taxon>
    </lineage>
</organism>
<sequence>MRSRKAYPENPPTLVVGSVKRNLRAFIISIVVFILAASPVFAIDNPDNIDFGTGADTLYKVFENVIETGDMLFVAEGYVNYVAPADFAPYSAGDAFLFEVLDVAGVVTLLSVPLNQFGDRPISIYQTAAQVTAVGLVTETAYKLRITGNPTVFPLPTGNTVTVTLTPTDYVDQSIGKDSAVPTENDLRNFLIDMAENIEVEDSPALDYIVDVQGYRYLSSGGADIFIEGIPGIQSFCAILFQYSIEPIESDAPASTGSYALTLTPLEKWGETTANGLTNLGVYLGINQALAGSLVLMVLVMGLAAFVYSRTKSGVTVLLMVSSMPFLGAYLGLMPMALAFIFVIMVVVLMGYYFFSRGAL</sequence>
<evidence type="ECO:0000256" key="1">
    <source>
        <dbReference type="SAM" id="Phobius"/>
    </source>
</evidence>
<keyword evidence="1" id="KW-0812">Transmembrane</keyword>
<name>A0A0F9NXC5_9ZZZZ</name>
<comment type="caution">
    <text evidence="2">The sequence shown here is derived from an EMBL/GenBank/DDBJ whole genome shotgun (WGS) entry which is preliminary data.</text>
</comment>
<feature type="transmembrane region" description="Helical" evidence="1">
    <location>
        <begin position="315"/>
        <end position="331"/>
    </location>
</feature>
<evidence type="ECO:0000313" key="2">
    <source>
        <dbReference type="EMBL" id="KKM93515.1"/>
    </source>
</evidence>
<dbReference type="AlphaFoldDB" id="A0A0F9NXC5"/>
<reference evidence="2" key="1">
    <citation type="journal article" date="2015" name="Nature">
        <title>Complex archaea that bridge the gap between prokaryotes and eukaryotes.</title>
        <authorList>
            <person name="Spang A."/>
            <person name="Saw J.H."/>
            <person name="Jorgensen S.L."/>
            <person name="Zaremba-Niedzwiedzka K."/>
            <person name="Martijn J."/>
            <person name="Lind A.E."/>
            <person name="van Eijk R."/>
            <person name="Schleper C."/>
            <person name="Guy L."/>
            <person name="Ettema T.J."/>
        </authorList>
    </citation>
    <scope>NUCLEOTIDE SEQUENCE</scope>
</reference>
<accession>A0A0F9NXC5</accession>
<dbReference type="EMBL" id="LAZR01006256">
    <property type="protein sequence ID" value="KKM93515.1"/>
    <property type="molecule type" value="Genomic_DNA"/>
</dbReference>